<dbReference type="Proteomes" id="UP001501586">
    <property type="component" value="Unassembled WGS sequence"/>
</dbReference>
<gene>
    <name evidence="2" type="ORF">GCM10022261_18470</name>
</gene>
<organism evidence="2 3">
    <name type="scientific">Brevibacterium daeguense</name>
    <dbReference type="NCBI Taxonomy" id="909936"/>
    <lineage>
        <taxon>Bacteria</taxon>
        <taxon>Bacillati</taxon>
        <taxon>Actinomycetota</taxon>
        <taxon>Actinomycetes</taxon>
        <taxon>Micrococcales</taxon>
        <taxon>Brevibacteriaceae</taxon>
        <taxon>Brevibacterium</taxon>
    </lineage>
</organism>
<dbReference type="InterPro" id="IPR004879">
    <property type="entry name" value="Ssp411-like_TRX"/>
</dbReference>
<dbReference type="InterPro" id="IPR024705">
    <property type="entry name" value="Ssp411"/>
</dbReference>
<dbReference type="PANTHER" id="PTHR42899">
    <property type="entry name" value="SPERMATOGENESIS-ASSOCIATED PROTEIN 20"/>
    <property type="match status" value="1"/>
</dbReference>
<feature type="domain" description="Spermatogenesis-associated protein 20-like TRX" evidence="1">
    <location>
        <begin position="3"/>
        <end position="163"/>
    </location>
</feature>
<proteinExistence type="predicted"/>
<dbReference type="SUPFAM" id="SSF52833">
    <property type="entry name" value="Thioredoxin-like"/>
    <property type="match status" value="1"/>
</dbReference>
<dbReference type="InterPro" id="IPR008928">
    <property type="entry name" value="6-hairpin_glycosidase_sf"/>
</dbReference>
<comment type="caution">
    <text evidence="2">The sequence shown here is derived from an EMBL/GenBank/DDBJ whole genome shotgun (WGS) entry which is preliminary data.</text>
</comment>
<dbReference type="CDD" id="cd02955">
    <property type="entry name" value="SSP411"/>
    <property type="match status" value="1"/>
</dbReference>
<dbReference type="EMBL" id="BAABAZ010000006">
    <property type="protein sequence ID" value="GAA4284316.1"/>
    <property type="molecule type" value="Genomic_DNA"/>
</dbReference>
<keyword evidence="3" id="KW-1185">Reference proteome</keyword>
<sequence length="720" mass="77171">MANRLADSTSPYLRQHADNPVDWWQWGPEAFASARERDVPVLISIGYSTCHWCHVMAAESFSDETTAAQLNGEFVCIKVDREELPTVDSHYMNALQAMRGAGGWPMTIFTDADGRPFFTGTYFPPTPRQGMPSFRQVLTAITNTWDNERDRVAEIAGHLTGQLAGLADAITASLPAGAADTPLTDEELTAAVEQLAGSFDSTWGGFGTAPKFPPLMNLMQLIQHAARAGDHGALDMVRTTFARIASGGMRDQVEGGIARYSVDARWHVPHFEKMLYDNALYLRAAAEWHTLESAIVSRTAARVPVKHQALAAREAQETAEFLLDSLRTPEGAFASGLDADSVDEQGEHSEGAYYTLPLTRGSELVHFAPAGNVEDSGRGVLTRPDIHSWLTDGSADVDIRPWQVSEALEEKRVLLAERGTRARPHLDDKVVTEWNGLAITALARASAVFDEPRWAEAAGEAMTALLRTCDLRAMTLPRSSRGARPGPGAAGLVDWAGLARAGLALREAGFAPPAELSEQLEPAAPTAAGEQADVSGVGDEDPWLDLALRIGRHLLGTFIDASADPVTCYDGEDEVIGARTSDPTDNTAPAGRSAAAELFLLLGELTAETAGEHSWADLGHRLLGGYRALAAQAPRGCGWALYLSEHCATGPLRVATADPELVRAALRHPAVFVVDSRGPELKDPDSGQVRDGIAVVCRGTLCSLPLTGENALIAELEATT</sequence>
<dbReference type="PANTHER" id="PTHR42899:SF1">
    <property type="entry name" value="SPERMATOGENESIS-ASSOCIATED PROTEIN 20"/>
    <property type="match status" value="1"/>
</dbReference>
<accession>A0ABP8EK07</accession>
<evidence type="ECO:0000259" key="1">
    <source>
        <dbReference type="Pfam" id="PF03190"/>
    </source>
</evidence>
<dbReference type="InterPro" id="IPR036249">
    <property type="entry name" value="Thioredoxin-like_sf"/>
</dbReference>
<dbReference type="RefSeq" id="WP_236866017.1">
    <property type="nucleotide sequence ID" value="NZ_BAABAZ010000006.1"/>
</dbReference>
<dbReference type="PIRSF" id="PIRSF006402">
    <property type="entry name" value="UCP006402_thioredoxin"/>
    <property type="match status" value="1"/>
</dbReference>
<name>A0ABP8EK07_9MICO</name>
<reference evidence="3" key="1">
    <citation type="journal article" date="2019" name="Int. J. Syst. Evol. Microbiol.">
        <title>The Global Catalogue of Microorganisms (GCM) 10K type strain sequencing project: providing services to taxonomists for standard genome sequencing and annotation.</title>
        <authorList>
            <consortium name="The Broad Institute Genomics Platform"/>
            <consortium name="The Broad Institute Genome Sequencing Center for Infectious Disease"/>
            <person name="Wu L."/>
            <person name="Ma J."/>
        </authorList>
    </citation>
    <scope>NUCLEOTIDE SEQUENCE [LARGE SCALE GENOMIC DNA]</scope>
    <source>
        <strain evidence="3">JCM 17458</strain>
    </source>
</reference>
<dbReference type="Pfam" id="PF03190">
    <property type="entry name" value="Thioredox_DsbH"/>
    <property type="match status" value="1"/>
</dbReference>
<dbReference type="SUPFAM" id="SSF48208">
    <property type="entry name" value="Six-hairpin glycosidases"/>
    <property type="match status" value="1"/>
</dbReference>
<evidence type="ECO:0000313" key="3">
    <source>
        <dbReference type="Proteomes" id="UP001501586"/>
    </source>
</evidence>
<dbReference type="Gene3D" id="3.40.30.10">
    <property type="entry name" value="Glutaredoxin"/>
    <property type="match status" value="1"/>
</dbReference>
<protein>
    <submittedName>
        <fullName evidence="2">Thioredoxin domain-containing protein</fullName>
    </submittedName>
</protein>
<evidence type="ECO:0000313" key="2">
    <source>
        <dbReference type="EMBL" id="GAA4284316.1"/>
    </source>
</evidence>